<dbReference type="InParanoid" id="A0A1S3HEB4"/>
<organism evidence="2 3">
    <name type="scientific">Lingula anatina</name>
    <name type="common">Brachiopod</name>
    <name type="synonym">Lingula unguis</name>
    <dbReference type="NCBI Taxonomy" id="7574"/>
    <lineage>
        <taxon>Eukaryota</taxon>
        <taxon>Metazoa</taxon>
        <taxon>Spiralia</taxon>
        <taxon>Lophotrochozoa</taxon>
        <taxon>Brachiopoda</taxon>
        <taxon>Linguliformea</taxon>
        <taxon>Lingulata</taxon>
        <taxon>Lingulida</taxon>
        <taxon>Linguloidea</taxon>
        <taxon>Lingulidae</taxon>
        <taxon>Lingula</taxon>
    </lineage>
</organism>
<feature type="region of interest" description="Disordered" evidence="1">
    <location>
        <begin position="242"/>
        <end position="261"/>
    </location>
</feature>
<accession>A0A1S3HEB4</accession>
<protein>
    <submittedName>
        <fullName evidence="3">Uncharacterized protein LOC106153846</fullName>
    </submittedName>
</protein>
<feature type="compositionally biased region" description="Polar residues" evidence="1">
    <location>
        <begin position="146"/>
        <end position="163"/>
    </location>
</feature>
<name>A0A1S3HEB4_LINAN</name>
<dbReference type="OrthoDB" id="6074125at2759"/>
<evidence type="ECO:0000313" key="3">
    <source>
        <dbReference type="RefSeq" id="XP_013383409.1"/>
    </source>
</evidence>
<gene>
    <name evidence="3" type="primary">LOC106153846</name>
</gene>
<proteinExistence type="predicted"/>
<feature type="compositionally biased region" description="Basic and acidic residues" evidence="1">
    <location>
        <begin position="245"/>
        <end position="261"/>
    </location>
</feature>
<dbReference type="GeneID" id="106153846"/>
<dbReference type="Proteomes" id="UP000085678">
    <property type="component" value="Unplaced"/>
</dbReference>
<evidence type="ECO:0000313" key="2">
    <source>
        <dbReference type="Proteomes" id="UP000085678"/>
    </source>
</evidence>
<feature type="region of interest" description="Disordered" evidence="1">
    <location>
        <begin position="143"/>
        <end position="163"/>
    </location>
</feature>
<dbReference type="RefSeq" id="XP_013383409.1">
    <property type="nucleotide sequence ID" value="XM_013527955.1"/>
</dbReference>
<dbReference type="AlphaFoldDB" id="A0A1S3HEB4"/>
<keyword evidence="2" id="KW-1185">Reference proteome</keyword>
<evidence type="ECO:0000256" key="1">
    <source>
        <dbReference type="SAM" id="MobiDB-lite"/>
    </source>
</evidence>
<reference evidence="3" key="1">
    <citation type="submission" date="2025-08" db="UniProtKB">
        <authorList>
            <consortium name="RefSeq"/>
        </authorList>
    </citation>
    <scope>IDENTIFICATION</scope>
    <source>
        <tissue evidence="3">Gonads</tissue>
    </source>
</reference>
<sequence>MPRKLLRDSDRGWYSWEGRFNAVLRMSNAALWATNKKIEKEKHRHVVCLDKLRDEERCYDQRSEDELRDMRNELLEMKAYKTAYERASLRSYYASPEPPQTIFITETKKPKMKKEEQRQKPPQDLKIGKMKWGAMKLKLGYKTETTDGNDSTVEGNSKSTTNSRISNTKFSLQQANFTSIVAKVKEDAYRNQVFSKLKTLQKNDPFGLKSIMNTDDTLHFPYRLQERSRTFVFPRTNIMLDMEGESQRSSDPKVTKKSERKQIENKRALDVRMRVFPENCKNRFSLNQFIEKNKNELVTKWSEPVRKQRKTGELIEKIQFPPVVQRSKTTSAIFRDYKKYRREHDDTLLHRQRALTLPNIEAGETGMQEKMAS</sequence>
<dbReference type="KEGG" id="lak:106153846"/>